<organism evidence="1 2">
    <name type="scientific">Gelidibacter sediminis</name>
    <dbReference type="NCBI Taxonomy" id="1608710"/>
    <lineage>
        <taxon>Bacteria</taxon>
        <taxon>Pseudomonadati</taxon>
        <taxon>Bacteroidota</taxon>
        <taxon>Flavobacteriia</taxon>
        <taxon>Flavobacteriales</taxon>
        <taxon>Flavobacteriaceae</taxon>
        <taxon>Gelidibacter</taxon>
    </lineage>
</organism>
<dbReference type="Pfam" id="PF14345">
    <property type="entry name" value="GDYXXLXY"/>
    <property type="match status" value="1"/>
</dbReference>
<sequence>MLKTMKTIPVFLIFVAVVLAQLFVPAKMIFDQEKVISKGTAYKFKTAPVDPSDPFKGKYIYLNYELNSAASTDSTWVYGAPIYLSLATDSLGFAKLHRISKDTPNHQNYVKAKVNWYSAHEKTVTFSLPFDEFYMNETKAYDAEIAHVKAQRDSVANNTYALVYVLNGRGVLENVFINNIPIAEYVEKE</sequence>
<accession>A0A4R7Q8L1</accession>
<proteinExistence type="predicted"/>
<evidence type="ECO:0000313" key="1">
    <source>
        <dbReference type="EMBL" id="TDU43938.1"/>
    </source>
</evidence>
<keyword evidence="2" id="KW-1185">Reference proteome</keyword>
<dbReference type="AlphaFoldDB" id="A0A4R7Q8L1"/>
<comment type="caution">
    <text evidence="1">The sequence shown here is derived from an EMBL/GenBank/DDBJ whole genome shotgun (WGS) entry which is preliminary data.</text>
</comment>
<protein>
    <submittedName>
        <fullName evidence="1">GDYXXLXY motif protein</fullName>
    </submittedName>
</protein>
<name>A0A4R7Q8L1_9FLAO</name>
<evidence type="ECO:0000313" key="2">
    <source>
        <dbReference type="Proteomes" id="UP000294689"/>
    </source>
</evidence>
<dbReference type="OrthoDB" id="4868247at2"/>
<dbReference type="EMBL" id="SOBW01000007">
    <property type="protein sequence ID" value="TDU43938.1"/>
    <property type="molecule type" value="Genomic_DNA"/>
</dbReference>
<reference evidence="1 2" key="1">
    <citation type="submission" date="2019-03" db="EMBL/GenBank/DDBJ databases">
        <title>Genomic Encyclopedia of Archaeal and Bacterial Type Strains, Phase II (KMG-II): from individual species to whole genera.</title>
        <authorList>
            <person name="Goeker M."/>
        </authorList>
    </citation>
    <scope>NUCLEOTIDE SEQUENCE [LARGE SCALE GENOMIC DNA]</scope>
    <source>
        <strain evidence="1 2">DSM 28135</strain>
    </source>
</reference>
<dbReference type="Proteomes" id="UP000294689">
    <property type="component" value="Unassembled WGS sequence"/>
</dbReference>
<dbReference type="InterPro" id="IPR025833">
    <property type="entry name" value="GDYXXLXY"/>
</dbReference>
<gene>
    <name evidence="1" type="ORF">BXY82_1360</name>
</gene>